<reference evidence="1 2" key="1">
    <citation type="submission" date="2015-08" db="EMBL/GenBank/DDBJ databases">
        <title>Next Generation Sequencing and Analysis of the Genome of Puccinia sorghi L Schw, the Causal Agent of Maize Common Rust.</title>
        <authorList>
            <person name="Rochi L."/>
            <person name="Burguener G."/>
            <person name="Darino M."/>
            <person name="Turjanski A."/>
            <person name="Kreff E."/>
            <person name="Dieguez M.J."/>
            <person name="Sacco F."/>
        </authorList>
    </citation>
    <scope>NUCLEOTIDE SEQUENCE [LARGE SCALE GENOMIC DNA]</scope>
    <source>
        <strain evidence="1 2">RO10H11247</strain>
    </source>
</reference>
<gene>
    <name evidence="1" type="ORF">VP01_2185g1</name>
</gene>
<comment type="caution">
    <text evidence="1">The sequence shown here is derived from an EMBL/GenBank/DDBJ whole genome shotgun (WGS) entry which is preliminary data.</text>
</comment>
<dbReference type="OrthoDB" id="10626065at2759"/>
<sequence length="95" mass="10437">MQVASESDGQITSAVPLIRDATRTGFPPIELHVYLLHSLSLPEFTKDSPYLITNLASFTHWITTVADLGKDQVKAGLQLKMESPSVVEIQCIPTQ</sequence>
<protein>
    <submittedName>
        <fullName evidence="1">Uncharacterized protein</fullName>
    </submittedName>
</protein>
<accession>A0A0L6V9G9</accession>
<organism evidence="1 2">
    <name type="scientific">Puccinia sorghi</name>
    <dbReference type="NCBI Taxonomy" id="27349"/>
    <lineage>
        <taxon>Eukaryota</taxon>
        <taxon>Fungi</taxon>
        <taxon>Dikarya</taxon>
        <taxon>Basidiomycota</taxon>
        <taxon>Pucciniomycotina</taxon>
        <taxon>Pucciniomycetes</taxon>
        <taxon>Pucciniales</taxon>
        <taxon>Pucciniaceae</taxon>
        <taxon>Puccinia</taxon>
    </lineage>
</organism>
<dbReference type="AlphaFoldDB" id="A0A0L6V9G9"/>
<name>A0A0L6V9G9_9BASI</name>
<evidence type="ECO:0000313" key="2">
    <source>
        <dbReference type="Proteomes" id="UP000037035"/>
    </source>
</evidence>
<evidence type="ECO:0000313" key="1">
    <source>
        <dbReference type="EMBL" id="KNZ57334.1"/>
    </source>
</evidence>
<proteinExistence type="predicted"/>
<dbReference type="VEuPathDB" id="FungiDB:VP01_2185g1"/>
<dbReference type="EMBL" id="LAVV01007042">
    <property type="protein sequence ID" value="KNZ57334.1"/>
    <property type="molecule type" value="Genomic_DNA"/>
</dbReference>
<dbReference type="Proteomes" id="UP000037035">
    <property type="component" value="Unassembled WGS sequence"/>
</dbReference>
<keyword evidence="2" id="KW-1185">Reference proteome</keyword>